<accession>A0ABD0YJH8</accession>
<comment type="caution">
    <text evidence="6">The sequence shown here is derived from an EMBL/GenBank/DDBJ whole genome shotgun (WGS) entry which is preliminary data.</text>
</comment>
<evidence type="ECO:0000313" key="6">
    <source>
        <dbReference type="EMBL" id="KAL1131448.1"/>
    </source>
</evidence>
<evidence type="ECO:0000256" key="5">
    <source>
        <dbReference type="ARBA" id="ARBA00041499"/>
    </source>
</evidence>
<gene>
    <name evidence="6" type="ORF">AAG570_011065</name>
</gene>
<dbReference type="PANTHER" id="PTHR11567:SF110">
    <property type="entry name" value="2-PHOSPHOXYLOSE PHOSPHATASE 1"/>
    <property type="match status" value="1"/>
</dbReference>
<dbReference type="AlphaFoldDB" id="A0ABD0YJH8"/>
<comment type="catalytic activity">
    <reaction evidence="3">
        <text>3-O-[beta-D-GlcA-(1-&gt;3)-beta-D-Gal-(1-&gt;3)-beta-D-Gal-(1-&gt;4)-beta-D-2-O-P-Xyl]-L-seryl-[protein] + H2O = 3-O-(beta-D-GlcA-(1-&gt;3)-beta-D-Gal-(1-&gt;3)-beta-D-Gal-(1-&gt;4)-beta-D-Xyl)-L-seryl-[protein] + phosphate</text>
        <dbReference type="Rhea" id="RHEA:56512"/>
        <dbReference type="Rhea" id="RHEA-COMP:12573"/>
        <dbReference type="Rhea" id="RHEA-COMP:14559"/>
        <dbReference type="ChEBI" id="CHEBI:15377"/>
        <dbReference type="ChEBI" id="CHEBI:43474"/>
        <dbReference type="ChEBI" id="CHEBI:132093"/>
        <dbReference type="ChEBI" id="CHEBI:140495"/>
    </reaction>
</comment>
<proteinExistence type="inferred from homology"/>
<evidence type="ECO:0000256" key="2">
    <source>
        <dbReference type="ARBA" id="ARBA00022801"/>
    </source>
</evidence>
<dbReference type="CDD" id="cd07061">
    <property type="entry name" value="HP_HAP_like"/>
    <property type="match status" value="1"/>
</dbReference>
<dbReference type="Pfam" id="PF00328">
    <property type="entry name" value="His_Phos_2"/>
    <property type="match status" value="1"/>
</dbReference>
<evidence type="ECO:0000256" key="4">
    <source>
        <dbReference type="ARBA" id="ARBA00040357"/>
    </source>
</evidence>
<dbReference type="InterPro" id="IPR050645">
    <property type="entry name" value="Histidine_acid_phosphatase"/>
</dbReference>
<dbReference type="PANTHER" id="PTHR11567">
    <property type="entry name" value="ACID PHOSPHATASE-RELATED"/>
    <property type="match status" value="1"/>
</dbReference>
<sequence>MIFHSFQITRHGSRSPVLTYPNDPYPYHDNRYWPAGNGQLTKYGHQQMYASGINYRRRLNGFLPLQYNPNYTLARTNLFDRDFTSAACFLAGLYPPQGYQLWNSFIPWQPIPIWQEPFDIAEVSPALRNITKMLNSKADGSMKPAERLVYLEAAHDITIQALLAALGVTTKLVIKTSASMAFELHKPPFAEHQIQASTYLCYKDIHR</sequence>
<comment type="similarity">
    <text evidence="1">Belongs to the histidine acid phosphatase family.</text>
</comment>
<dbReference type="GO" id="GO:0016791">
    <property type="term" value="F:phosphatase activity"/>
    <property type="evidence" value="ECO:0007669"/>
    <property type="project" value="UniProtKB-ARBA"/>
</dbReference>
<keyword evidence="7" id="KW-1185">Reference proteome</keyword>
<evidence type="ECO:0000256" key="3">
    <source>
        <dbReference type="ARBA" id="ARBA00036311"/>
    </source>
</evidence>
<dbReference type="Gene3D" id="3.40.50.1240">
    <property type="entry name" value="Phosphoglycerate mutase-like"/>
    <property type="match status" value="2"/>
</dbReference>
<keyword evidence="2" id="KW-0378">Hydrolase</keyword>
<evidence type="ECO:0000256" key="1">
    <source>
        <dbReference type="ARBA" id="ARBA00005375"/>
    </source>
</evidence>
<evidence type="ECO:0000313" key="7">
    <source>
        <dbReference type="Proteomes" id="UP001558652"/>
    </source>
</evidence>
<reference evidence="6 7" key="1">
    <citation type="submission" date="2024-07" db="EMBL/GenBank/DDBJ databases">
        <title>Chromosome-level genome assembly of the water stick insect Ranatra chinensis (Heteroptera: Nepidae).</title>
        <authorList>
            <person name="Liu X."/>
        </authorList>
    </citation>
    <scope>NUCLEOTIDE SEQUENCE [LARGE SCALE GENOMIC DNA]</scope>
    <source>
        <strain evidence="6">Cailab_2021Rc</strain>
        <tissue evidence="6">Muscle</tissue>
    </source>
</reference>
<organism evidence="6 7">
    <name type="scientific">Ranatra chinensis</name>
    <dbReference type="NCBI Taxonomy" id="642074"/>
    <lineage>
        <taxon>Eukaryota</taxon>
        <taxon>Metazoa</taxon>
        <taxon>Ecdysozoa</taxon>
        <taxon>Arthropoda</taxon>
        <taxon>Hexapoda</taxon>
        <taxon>Insecta</taxon>
        <taxon>Pterygota</taxon>
        <taxon>Neoptera</taxon>
        <taxon>Paraneoptera</taxon>
        <taxon>Hemiptera</taxon>
        <taxon>Heteroptera</taxon>
        <taxon>Panheteroptera</taxon>
        <taxon>Nepomorpha</taxon>
        <taxon>Nepidae</taxon>
        <taxon>Ranatrinae</taxon>
        <taxon>Ranatra</taxon>
    </lineage>
</organism>
<dbReference type="Proteomes" id="UP001558652">
    <property type="component" value="Unassembled WGS sequence"/>
</dbReference>
<dbReference type="InterPro" id="IPR000560">
    <property type="entry name" value="His_Pase_clade-2"/>
</dbReference>
<dbReference type="EMBL" id="JBFDAA010000006">
    <property type="protein sequence ID" value="KAL1131448.1"/>
    <property type="molecule type" value="Genomic_DNA"/>
</dbReference>
<name>A0ABD0YJH8_9HEMI</name>
<dbReference type="SUPFAM" id="SSF53254">
    <property type="entry name" value="Phosphoglycerate mutase-like"/>
    <property type="match status" value="1"/>
</dbReference>
<protein>
    <recommendedName>
        <fullName evidence="4">2-phosphoxylose phosphatase 1</fullName>
    </recommendedName>
    <alternativeName>
        <fullName evidence="5">Acid phosphatase-like protein 2</fullName>
    </alternativeName>
</protein>
<dbReference type="InterPro" id="IPR029033">
    <property type="entry name" value="His_PPase_superfam"/>
</dbReference>